<comment type="caution">
    <text evidence="1">The sequence shown here is derived from an EMBL/GenBank/DDBJ whole genome shotgun (WGS) entry which is preliminary data.</text>
</comment>
<dbReference type="RefSeq" id="WP_128629802.1">
    <property type="nucleotide sequence ID" value="NZ_RRCN01000001.1"/>
</dbReference>
<accession>A0A3P3TUR8</accession>
<reference evidence="1 2" key="1">
    <citation type="submission" date="2018-11" db="EMBL/GenBank/DDBJ databases">
        <title>Genome sequencing of Paenibacillus sp. KCOM 3021 (= ChDC PVNT-B20).</title>
        <authorList>
            <person name="Kook J.-K."/>
            <person name="Park S.-N."/>
            <person name="Lim Y.K."/>
        </authorList>
    </citation>
    <scope>NUCLEOTIDE SEQUENCE [LARGE SCALE GENOMIC DNA]</scope>
    <source>
        <strain evidence="1 2">KCOM 3021</strain>
    </source>
</reference>
<keyword evidence="2" id="KW-1185">Reference proteome</keyword>
<dbReference type="EMBL" id="RRCN01000001">
    <property type="protein sequence ID" value="RRJ61881.1"/>
    <property type="molecule type" value="Genomic_DNA"/>
</dbReference>
<evidence type="ECO:0000313" key="1">
    <source>
        <dbReference type="EMBL" id="RRJ61881.1"/>
    </source>
</evidence>
<sequence>MNTATDAKRIKLLEGVPFKEAWPNFKQNLKKFFENLKNCLSPKPSSARDILPNIQKVDYGVNDLSQIAIKFRKTNKITSARRNVTVFEYVDESGNLTQKAFISNSEKHAEVVGMDFLKNNNIPNESVKRIYTE</sequence>
<proteinExistence type="predicted"/>
<dbReference type="Proteomes" id="UP000267017">
    <property type="component" value="Unassembled WGS sequence"/>
</dbReference>
<evidence type="ECO:0000313" key="2">
    <source>
        <dbReference type="Proteomes" id="UP000267017"/>
    </source>
</evidence>
<protein>
    <submittedName>
        <fullName evidence="1">Uncharacterized protein</fullName>
    </submittedName>
</protein>
<organism evidence="1 2">
    <name type="scientific">Paenibacillus oralis</name>
    <dbReference type="NCBI Taxonomy" id="2490856"/>
    <lineage>
        <taxon>Bacteria</taxon>
        <taxon>Bacillati</taxon>
        <taxon>Bacillota</taxon>
        <taxon>Bacilli</taxon>
        <taxon>Bacillales</taxon>
        <taxon>Paenibacillaceae</taxon>
        <taxon>Paenibacillus</taxon>
    </lineage>
</organism>
<gene>
    <name evidence="1" type="ORF">EHV15_01975</name>
</gene>
<dbReference type="AlphaFoldDB" id="A0A3P3TUR8"/>
<name>A0A3P3TUR8_9BACL</name>